<feature type="domain" description="HPr" evidence="1">
    <location>
        <begin position="13"/>
        <end position="63"/>
    </location>
</feature>
<name>A0A1M5TRP7_9FIRM</name>
<sequence>MTFNIKIPTSEDAQKLNKIAEKYPFDIWVHGKSGYADAKSLLGLMLLTIETDLKLVIDDDQDTKHFEKDIEQFLV</sequence>
<dbReference type="Pfam" id="PF00381">
    <property type="entry name" value="PTS-HPr"/>
    <property type="match status" value="1"/>
</dbReference>
<evidence type="ECO:0000313" key="2">
    <source>
        <dbReference type="EMBL" id="SHH53379.1"/>
    </source>
</evidence>
<accession>A0A1M5TRP7</accession>
<dbReference type="Proteomes" id="UP000183995">
    <property type="component" value="Unassembled WGS sequence"/>
</dbReference>
<dbReference type="SUPFAM" id="SSF55594">
    <property type="entry name" value="HPr-like"/>
    <property type="match status" value="1"/>
</dbReference>
<dbReference type="InterPro" id="IPR000032">
    <property type="entry name" value="HPr-like"/>
</dbReference>
<dbReference type="EMBL" id="FQXV01000001">
    <property type="protein sequence ID" value="SHH53379.1"/>
    <property type="molecule type" value="Genomic_DNA"/>
</dbReference>
<proteinExistence type="predicted"/>
<protein>
    <submittedName>
        <fullName evidence="2">PTS HPr component phosphorylation site</fullName>
    </submittedName>
</protein>
<dbReference type="STRING" id="1123282.SAMN02745823_00204"/>
<dbReference type="Gene3D" id="3.30.1340.10">
    <property type="entry name" value="HPr-like"/>
    <property type="match status" value="1"/>
</dbReference>
<dbReference type="AlphaFoldDB" id="A0A1M5TRP7"/>
<gene>
    <name evidence="2" type="ORF">SAMN02745823_00204</name>
</gene>
<keyword evidence="3" id="KW-1185">Reference proteome</keyword>
<dbReference type="OrthoDB" id="2059321at2"/>
<dbReference type="InterPro" id="IPR035895">
    <property type="entry name" value="HPr-like_sf"/>
</dbReference>
<evidence type="ECO:0000313" key="3">
    <source>
        <dbReference type="Proteomes" id="UP000183995"/>
    </source>
</evidence>
<reference evidence="2 3" key="1">
    <citation type="submission" date="2016-11" db="EMBL/GenBank/DDBJ databases">
        <authorList>
            <person name="Jaros S."/>
            <person name="Januszkiewicz K."/>
            <person name="Wedrychowicz H."/>
        </authorList>
    </citation>
    <scope>NUCLEOTIDE SEQUENCE [LARGE SCALE GENOMIC DNA]</scope>
    <source>
        <strain evidence="2 3">DSM 10068</strain>
    </source>
</reference>
<dbReference type="RefSeq" id="WP_073075779.1">
    <property type="nucleotide sequence ID" value="NZ_FQXV01000001.1"/>
</dbReference>
<organism evidence="2 3">
    <name type="scientific">Sporobacter termitidis DSM 10068</name>
    <dbReference type="NCBI Taxonomy" id="1123282"/>
    <lineage>
        <taxon>Bacteria</taxon>
        <taxon>Bacillati</taxon>
        <taxon>Bacillota</taxon>
        <taxon>Clostridia</taxon>
        <taxon>Eubacteriales</taxon>
        <taxon>Oscillospiraceae</taxon>
        <taxon>Sporobacter</taxon>
    </lineage>
</organism>
<evidence type="ECO:0000259" key="1">
    <source>
        <dbReference type="Pfam" id="PF00381"/>
    </source>
</evidence>